<accession>A0A1C7NS19</accession>
<proteinExistence type="inferred from homology"/>
<evidence type="ECO:0000259" key="5">
    <source>
        <dbReference type="PROSITE" id="PS51792"/>
    </source>
</evidence>
<evidence type="ECO:0000256" key="1">
    <source>
        <dbReference type="ARBA" id="ARBA00005613"/>
    </source>
</evidence>
<keyword evidence="7" id="KW-1185">Reference proteome</keyword>
<sequence>MGIQYRTYLDTGHPYRIYACSKCKNHLSTNNLLVSKDFHGVHGKAYLFDKVVNIKVSNRTEERMMTTGKHCISFISCQGCDERIGWKYIKAYEDDQKYKEGKFILEKYNLQMLTS</sequence>
<dbReference type="InterPro" id="IPR039058">
    <property type="entry name" value="Yippee_fam"/>
</dbReference>
<evidence type="ECO:0000313" key="7">
    <source>
        <dbReference type="Proteomes" id="UP000093000"/>
    </source>
</evidence>
<evidence type="ECO:0000256" key="2">
    <source>
        <dbReference type="ARBA" id="ARBA00022723"/>
    </source>
</evidence>
<protein>
    <recommendedName>
        <fullName evidence="4">Protein yippee-like</fullName>
    </recommendedName>
</protein>
<name>A0A1C7NS19_9FUNG</name>
<dbReference type="FunCoup" id="A0A1C7NS19">
    <property type="interactions" value="416"/>
</dbReference>
<keyword evidence="2" id="KW-0479">Metal-binding</keyword>
<dbReference type="Proteomes" id="UP000093000">
    <property type="component" value="Unassembled WGS sequence"/>
</dbReference>
<reference evidence="6 7" key="1">
    <citation type="submission" date="2016-03" db="EMBL/GenBank/DDBJ databases">
        <title>Choanephora cucurbitarum.</title>
        <authorList>
            <person name="Min B."/>
            <person name="Park H."/>
            <person name="Park J.-H."/>
            <person name="Shin H.-D."/>
            <person name="Choi I.-G."/>
        </authorList>
    </citation>
    <scope>NUCLEOTIDE SEQUENCE [LARGE SCALE GENOMIC DNA]</scope>
    <source>
        <strain evidence="6 7">KUS-F28377</strain>
    </source>
</reference>
<organism evidence="6 7">
    <name type="scientific">Choanephora cucurbitarum</name>
    <dbReference type="NCBI Taxonomy" id="101091"/>
    <lineage>
        <taxon>Eukaryota</taxon>
        <taxon>Fungi</taxon>
        <taxon>Fungi incertae sedis</taxon>
        <taxon>Mucoromycota</taxon>
        <taxon>Mucoromycotina</taxon>
        <taxon>Mucoromycetes</taxon>
        <taxon>Mucorales</taxon>
        <taxon>Mucorineae</taxon>
        <taxon>Choanephoraceae</taxon>
        <taxon>Choanephoroideae</taxon>
        <taxon>Choanephora</taxon>
    </lineage>
</organism>
<dbReference type="InterPro" id="IPR004910">
    <property type="entry name" value="Yippee/Mis18/Cereblon"/>
</dbReference>
<dbReference type="Pfam" id="PF03226">
    <property type="entry name" value="Yippee-Mis18"/>
    <property type="match status" value="1"/>
</dbReference>
<dbReference type="OrthoDB" id="6407410at2759"/>
<keyword evidence="3" id="KW-0862">Zinc</keyword>
<evidence type="ECO:0000256" key="4">
    <source>
        <dbReference type="RuleBase" id="RU110713"/>
    </source>
</evidence>
<dbReference type="InterPro" id="IPR034751">
    <property type="entry name" value="Yippee"/>
</dbReference>
<evidence type="ECO:0000313" key="6">
    <source>
        <dbReference type="EMBL" id="OBZ91739.1"/>
    </source>
</evidence>
<comment type="similarity">
    <text evidence="1 4">Belongs to the yippee family.</text>
</comment>
<dbReference type="PROSITE" id="PS51792">
    <property type="entry name" value="YIPPEE"/>
    <property type="match status" value="1"/>
</dbReference>
<dbReference type="AlphaFoldDB" id="A0A1C7NS19"/>
<comment type="caution">
    <text evidence="6">The sequence shown here is derived from an EMBL/GenBank/DDBJ whole genome shotgun (WGS) entry which is preliminary data.</text>
</comment>
<evidence type="ECO:0000256" key="3">
    <source>
        <dbReference type="ARBA" id="ARBA00022833"/>
    </source>
</evidence>
<gene>
    <name evidence="6" type="primary">Ypel4_1</name>
    <name evidence="6" type="ORF">A0J61_00227</name>
</gene>
<dbReference type="GO" id="GO:0046872">
    <property type="term" value="F:metal ion binding"/>
    <property type="evidence" value="ECO:0007669"/>
    <property type="project" value="UniProtKB-KW"/>
</dbReference>
<dbReference type="STRING" id="101091.A0A1C7NS19"/>
<feature type="domain" description="Yippee" evidence="5">
    <location>
        <begin position="16"/>
        <end position="114"/>
    </location>
</feature>
<dbReference type="InParanoid" id="A0A1C7NS19"/>
<dbReference type="EMBL" id="LUGH01000004">
    <property type="protein sequence ID" value="OBZ91739.1"/>
    <property type="molecule type" value="Genomic_DNA"/>
</dbReference>
<dbReference type="PANTHER" id="PTHR13848">
    <property type="entry name" value="PROTEIN YIPPEE-LIKE CG15309-RELATED"/>
    <property type="match status" value="1"/>
</dbReference>